<dbReference type="RefSeq" id="WP_068613016.1">
    <property type="nucleotide sequence ID" value="NZ_CP016268.1"/>
</dbReference>
<accession>A0A193LD55</accession>
<dbReference type="STRING" id="1548547.BA177_03765"/>
<dbReference type="Proteomes" id="UP000092695">
    <property type="component" value="Chromosome"/>
</dbReference>
<dbReference type="AlphaFoldDB" id="A0A193LD55"/>
<dbReference type="KEGG" id="woc:BA177_03765"/>
<proteinExistence type="predicted"/>
<reference evidence="1 2" key="1">
    <citation type="submission" date="2016-06" db="EMBL/GenBank/DDBJ databases">
        <title>Complete genome sequence of a deep-branching marine Gamma Proteobacterium Woeseia oceani type strain XK5.</title>
        <authorList>
            <person name="Mu D."/>
            <person name="Du Z."/>
        </authorList>
    </citation>
    <scope>NUCLEOTIDE SEQUENCE [LARGE SCALE GENOMIC DNA]</scope>
    <source>
        <strain evidence="1 2">XK5</strain>
    </source>
</reference>
<name>A0A193LD55_9GAMM</name>
<protein>
    <submittedName>
        <fullName evidence="1">Uncharacterized protein</fullName>
    </submittedName>
</protein>
<evidence type="ECO:0000313" key="1">
    <source>
        <dbReference type="EMBL" id="ANO50442.1"/>
    </source>
</evidence>
<gene>
    <name evidence="1" type="ORF">BA177_03765</name>
</gene>
<sequence>MLAGGHGQTLKSNHDFIVQNLLPGDEVLAELNDDQLWEEVPPPVRDAVVQVALLERRSGRRPEIETIARIARELGANADHVLMCFGWLPPTWRLLTATEKACLRVSAAVYRYIGTSGLRADI</sequence>
<keyword evidence="2" id="KW-1185">Reference proteome</keyword>
<evidence type="ECO:0000313" key="2">
    <source>
        <dbReference type="Proteomes" id="UP000092695"/>
    </source>
</evidence>
<organism evidence="1 2">
    <name type="scientific">Woeseia oceani</name>
    <dbReference type="NCBI Taxonomy" id="1548547"/>
    <lineage>
        <taxon>Bacteria</taxon>
        <taxon>Pseudomonadati</taxon>
        <taxon>Pseudomonadota</taxon>
        <taxon>Gammaproteobacteria</taxon>
        <taxon>Woeseiales</taxon>
        <taxon>Woeseiaceae</taxon>
        <taxon>Woeseia</taxon>
    </lineage>
</organism>
<dbReference type="EMBL" id="CP016268">
    <property type="protein sequence ID" value="ANO50442.1"/>
    <property type="molecule type" value="Genomic_DNA"/>
</dbReference>